<name>A0A7W3WHS6_9ACTN</name>
<dbReference type="InterPro" id="IPR004437">
    <property type="entry name" value="ParB/RepB/Spo0J"/>
</dbReference>
<organism evidence="5 6">
    <name type="scientific">Streptomyces alkaliterrae</name>
    <dbReference type="NCBI Taxonomy" id="2213162"/>
    <lineage>
        <taxon>Bacteria</taxon>
        <taxon>Bacillati</taxon>
        <taxon>Actinomycetota</taxon>
        <taxon>Actinomycetes</taxon>
        <taxon>Kitasatosporales</taxon>
        <taxon>Streptomycetaceae</taxon>
        <taxon>Streptomyces</taxon>
    </lineage>
</organism>
<dbReference type="AlphaFoldDB" id="A0A7W3WHS6"/>
<accession>A0A7W3WHS6</accession>
<dbReference type="GO" id="GO:0005694">
    <property type="term" value="C:chromosome"/>
    <property type="evidence" value="ECO:0007669"/>
    <property type="project" value="TreeGrafter"/>
</dbReference>
<dbReference type="EMBL" id="JABJWZ010000019">
    <property type="protein sequence ID" value="MBB1252548.1"/>
    <property type="molecule type" value="Genomic_DNA"/>
</dbReference>
<dbReference type="SMART" id="SM00470">
    <property type="entry name" value="ParB"/>
    <property type="match status" value="1"/>
</dbReference>
<feature type="region of interest" description="Disordered" evidence="3">
    <location>
        <begin position="24"/>
        <end position="47"/>
    </location>
</feature>
<dbReference type="PANTHER" id="PTHR33375">
    <property type="entry name" value="CHROMOSOME-PARTITIONING PROTEIN PARB-RELATED"/>
    <property type="match status" value="1"/>
</dbReference>
<feature type="compositionally biased region" description="Low complexity" evidence="3">
    <location>
        <begin position="24"/>
        <end position="40"/>
    </location>
</feature>
<dbReference type="GO" id="GO:0003677">
    <property type="term" value="F:DNA binding"/>
    <property type="evidence" value="ECO:0007669"/>
    <property type="project" value="InterPro"/>
</dbReference>
<dbReference type="Gene3D" id="3.90.1530.10">
    <property type="entry name" value="Conserved hypothetical protein from pyrococcus furiosus pfu- 392566-001, ParB domain"/>
    <property type="match status" value="1"/>
</dbReference>
<gene>
    <name evidence="5" type="ORF">H3146_04050</name>
</gene>
<dbReference type="Pfam" id="PF17762">
    <property type="entry name" value="HTH_ParB"/>
    <property type="match status" value="1"/>
</dbReference>
<dbReference type="InterPro" id="IPR041468">
    <property type="entry name" value="HTH_ParB/Spo0J"/>
</dbReference>
<proteinExistence type="inferred from homology"/>
<reference evidence="6" key="1">
    <citation type="submission" date="2020-05" db="EMBL/GenBank/DDBJ databases">
        <title>Classification of alakaliphilic streptomycetes isolated from an alkaline soil next to Lonar Crater, India and a proposal for the recognition of Streptomyces alkaliterrae sp. nov.</title>
        <authorList>
            <person name="Golinska P."/>
        </authorList>
    </citation>
    <scope>NUCLEOTIDE SEQUENCE [LARGE SCALE GENOMIC DNA]</scope>
    <source>
        <strain evidence="6">OF3</strain>
    </source>
</reference>
<dbReference type="Proteomes" id="UP000525686">
    <property type="component" value="Unassembled WGS sequence"/>
</dbReference>
<dbReference type="SUPFAM" id="SSF109709">
    <property type="entry name" value="KorB DNA-binding domain-like"/>
    <property type="match status" value="1"/>
</dbReference>
<evidence type="ECO:0000256" key="3">
    <source>
        <dbReference type="SAM" id="MobiDB-lite"/>
    </source>
</evidence>
<protein>
    <submittedName>
        <fullName evidence="5">ParB/RepB/Spo0J family partition protein</fullName>
    </submittedName>
</protein>
<dbReference type="InterPro" id="IPR036086">
    <property type="entry name" value="ParB/Sulfiredoxin_sf"/>
</dbReference>
<dbReference type="SUPFAM" id="SSF110849">
    <property type="entry name" value="ParB/Sulfiredoxin"/>
    <property type="match status" value="1"/>
</dbReference>
<sequence>MSKADKLAASASFGQARSVSARRAAIGAATGAPTTGIPAPTKVPLKDLAPNPFNPREELTDIEETAASLGERGQIQPVAVVHRTAFLAVHPGRDEDLGEAAYVVIDGNRRLAAAAAAGLDELRIDVNDELAATAADILESALIANIHRVDVPPLDQAKALRELVDVYGSQSQVAKRLGKTPAWVSQRLALLELTPELQEKVESGDLKVEPARRIGRLPKEQQAAAVEEINSAAKPPRQRSRRTLSAGPTTGTVNGVNAGTPQANADAPSTESVNAVNGTEPETGPVTSAPHSVNAVNGLRVDAGVDGRVLLPCSSPQELVDALEDLLSPEDLTAVAELLLDRVGSSTSPRPQPTPQ</sequence>
<comment type="similarity">
    <text evidence="1">Belongs to the ParB family.</text>
</comment>
<evidence type="ECO:0000256" key="1">
    <source>
        <dbReference type="ARBA" id="ARBA00006295"/>
    </source>
</evidence>
<dbReference type="InterPro" id="IPR050336">
    <property type="entry name" value="Chromosome_partition/occlusion"/>
</dbReference>
<feature type="compositionally biased region" description="Polar residues" evidence="3">
    <location>
        <begin position="267"/>
        <end position="277"/>
    </location>
</feature>
<dbReference type="NCBIfam" id="TIGR00180">
    <property type="entry name" value="parB_part"/>
    <property type="match status" value="1"/>
</dbReference>
<keyword evidence="2" id="KW-0159">Chromosome partition</keyword>
<dbReference type="RefSeq" id="WP_181353488.1">
    <property type="nucleotide sequence ID" value="NZ_JABJWZ010000019.1"/>
</dbReference>
<dbReference type="InterPro" id="IPR003115">
    <property type="entry name" value="ParB_N"/>
</dbReference>
<evidence type="ECO:0000313" key="6">
    <source>
        <dbReference type="Proteomes" id="UP000525686"/>
    </source>
</evidence>
<dbReference type="FunFam" id="1.10.10.2830:FF:000001">
    <property type="entry name" value="Chromosome partitioning protein ParB"/>
    <property type="match status" value="1"/>
</dbReference>
<dbReference type="PANTHER" id="PTHR33375:SF1">
    <property type="entry name" value="CHROMOSOME-PARTITIONING PROTEIN PARB-RELATED"/>
    <property type="match status" value="1"/>
</dbReference>
<comment type="caution">
    <text evidence="5">The sequence shown here is derived from an EMBL/GenBank/DDBJ whole genome shotgun (WGS) entry which is preliminary data.</text>
</comment>
<dbReference type="Pfam" id="PF02195">
    <property type="entry name" value="ParB_N"/>
    <property type="match status" value="1"/>
</dbReference>
<dbReference type="GO" id="GO:0045881">
    <property type="term" value="P:positive regulation of sporulation resulting in formation of a cellular spore"/>
    <property type="evidence" value="ECO:0007669"/>
    <property type="project" value="TreeGrafter"/>
</dbReference>
<evidence type="ECO:0000256" key="2">
    <source>
        <dbReference type="ARBA" id="ARBA00022829"/>
    </source>
</evidence>
<feature type="region of interest" description="Disordered" evidence="3">
    <location>
        <begin position="219"/>
        <end position="292"/>
    </location>
</feature>
<dbReference type="GO" id="GO:0007059">
    <property type="term" value="P:chromosome segregation"/>
    <property type="evidence" value="ECO:0007669"/>
    <property type="project" value="UniProtKB-KW"/>
</dbReference>
<evidence type="ECO:0000313" key="5">
    <source>
        <dbReference type="EMBL" id="MBB1252548.1"/>
    </source>
</evidence>
<evidence type="ECO:0000259" key="4">
    <source>
        <dbReference type="SMART" id="SM00470"/>
    </source>
</evidence>
<feature type="domain" description="ParB-like N-terminal" evidence="4">
    <location>
        <begin position="41"/>
        <end position="146"/>
    </location>
</feature>
<dbReference type="Gene3D" id="1.10.10.2830">
    <property type="match status" value="1"/>
</dbReference>
<feature type="compositionally biased region" description="Low complexity" evidence="3">
    <location>
        <begin position="246"/>
        <end position="261"/>
    </location>
</feature>